<feature type="chain" id="PRO_5041219591" evidence="5">
    <location>
        <begin position="24"/>
        <end position="499"/>
    </location>
</feature>
<feature type="domain" description="Plastocyanin-like" evidence="7">
    <location>
        <begin position="104"/>
        <end position="199"/>
    </location>
</feature>
<dbReference type="InterPro" id="IPR001117">
    <property type="entry name" value="Cu-oxidase_2nd"/>
</dbReference>
<evidence type="ECO:0000256" key="4">
    <source>
        <dbReference type="ARBA" id="ARBA00023008"/>
    </source>
</evidence>
<dbReference type="Proteomes" id="UP001175000">
    <property type="component" value="Unassembled WGS sequence"/>
</dbReference>
<dbReference type="GO" id="GO:0033573">
    <property type="term" value="C:high-affinity iron permease complex"/>
    <property type="evidence" value="ECO:0007669"/>
    <property type="project" value="TreeGrafter"/>
</dbReference>
<evidence type="ECO:0000259" key="6">
    <source>
        <dbReference type="Pfam" id="PF00394"/>
    </source>
</evidence>
<dbReference type="GO" id="GO:0005507">
    <property type="term" value="F:copper ion binding"/>
    <property type="evidence" value="ECO:0007669"/>
    <property type="project" value="InterPro"/>
</dbReference>
<dbReference type="GO" id="GO:0010106">
    <property type="term" value="P:cellular response to iron ion starvation"/>
    <property type="evidence" value="ECO:0007669"/>
    <property type="project" value="TreeGrafter"/>
</dbReference>
<evidence type="ECO:0000256" key="5">
    <source>
        <dbReference type="SAM" id="SignalP"/>
    </source>
</evidence>
<keyword evidence="4" id="KW-0186">Copper</keyword>
<dbReference type="InterPro" id="IPR033138">
    <property type="entry name" value="Cu_oxidase_CS"/>
</dbReference>
<proteinExistence type="inferred from homology"/>
<dbReference type="GO" id="GO:0033215">
    <property type="term" value="P:reductive iron assimilation"/>
    <property type="evidence" value="ECO:0007669"/>
    <property type="project" value="TreeGrafter"/>
</dbReference>
<dbReference type="InterPro" id="IPR045087">
    <property type="entry name" value="Cu-oxidase_fam"/>
</dbReference>
<protein>
    <submittedName>
        <fullName evidence="8">Cupredoxin</fullName>
    </submittedName>
</protein>
<dbReference type="EMBL" id="JAULSU010000002">
    <property type="protein sequence ID" value="KAK0627441.1"/>
    <property type="molecule type" value="Genomic_DNA"/>
</dbReference>
<comment type="similarity">
    <text evidence="1">Belongs to the multicopper oxidase family.</text>
</comment>
<evidence type="ECO:0000313" key="9">
    <source>
        <dbReference type="Proteomes" id="UP001175000"/>
    </source>
</evidence>
<keyword evidence="5" id="KW-0732">Signal</keyword>
<dbReference type="Pfam" id="PF00394">
    <property type="entry name" value="Cu-oxidase"/>
    <property type="match status" value="1"/>
</dbReference>
<keyword evidence="3" id="KW-0560">Oxidoreductase</keyword>
<dbReference type="AlphaFoldDB" id="A0AA40C6K6"/>
<dbReference type="InterPro" id="IPR008972">
    <property type="entry name" value="Cupredoxin"/>
</dbReference>
<dbReference type="Gene3D" id="2.60.40.420">
    <property type="entry name" value="Cupredoxins - blue copper proteins"/>
    <property type="match status" value="2"/>
</dbReference>
<keyword evidence="2" id="KW-0479">Metal-binding</keyword>
<dbReference type="GO" id="GO:0004322">
    <property type="term" value="F:ferroxidase activity"/>
    <property type="evidence" value="ECO:0007669"/>
    <property type="project" value="TreeGrafter"/>
</dbReference>
<keyword evidence="9" id="KW-1185">Reference proteome</keyword>
<evidence type="ECO:0000259" key="7">
    <source>
        <dbReference type="Pfam" id="PF07732"/>
    </source>
</evidence>
<reference evidence="8" key="1">
    <citation type="submission" date="2023-06" db="EMBL/GenBank/DDBJ databases">
        <title>Genome-scale phylogeny and comparative genomics of the fungal order Sordariales.</title>
        <authorList>
            <consortium name="Lawrence Berkeley National Laboratory"/>
            <person name="Hensen N."/>
            <person name="Bonometti L."/>
            <person name="Westerberg I."/>
            <person name="Brannstrom I.O."/>
            <person name="Guillou S."/>
            <person name="Cros-Aarteil S."/>
            <person name="Calhoun S."/>
            <person name="Haridas S."/>
            <person name="Kuo A."/>
            <person name="Mondo S."/>
            <person name="Pangilinan J."/>
            <person name="Riley R."/>
            <person name="Labutti K."/>
            <person name="Andreopoulos B."/>
            <person name="Lipzen A."/>
            <person name="Chen C."/>
            <person name="Yanf M."/>
            <person name="Daum C."/>
            <person name="Ng V."/>
            <person name="Clum A."/>
            <person name="Steindorff A."/>
            <person name="Ohm R."/>
            <person name="Martin F."/>
            <person name="Silar P."/>
            <person name="Natvig D."/>
            <person name="Lalanne C."/>
            <person name="Gautier V."/>
            <person name="Ament-Velasquez S.L."/>
            <person name="Kruys A."/>
            <person name="Hutchinson M.I."/>
            <person name="Powell A.J."/>
            <person name="Barry K."/>
            <person name="Miller A.N."/>
            <person name="Grigoriev I.V."/>
            <person name="Debuchy R."/>
            <person name="Gladieux P."/>
            <person name="Thoren M.H."/>
            <person name="Johannesson H."/>
        </authorList>
    </citation>
    <scope>NUCLEOTIDE SEQUENCE</scope>
    <source>
        <strain evidence="8">CBS 606.72</strain>
    </source>
</reference>
<comment type="caution">
    <text evidence="8">The sequence shown here is derived from an EMBL/GenBank/DDBJ whole genome shotgun (WGS) entry which is preliminary data.</text>
</comment>
<evidence type="ECO:0000256" key="1">
    <source>
        <dbReference type="ARBA" id="ARBA00010609"/>
    </source>
</evidence>
<evidence type="ECO:0000256" key="3">
    <source>
        <dbReference type="ARBA" id="ARBA00023002"/>
    </source>
</evidence>
<organism evidence="8 9">
    <name type="scientific">Immersiella caudata</name>
    <dbReference type="NCBI Taxonomy" id="314043"/>
    <lineage>
        <taxon>Eukaryota</taxon>
        <taxon>Fungi</taxon>
        <taxon>Dikarya</taxon>
        <taxon>Ascomycota</taxon>
        <taxon>Pezizomycotina</taxon>
        <taxon>Sordariomycetes</taxon>
        <taxon>Sordariomycetidae</taxon>
        <taxon>Sordariales</taxon>
        <taxon>Lasiosphaeriaceae</taxon>
        <taxon>Immersiella</taxon>
    </lineage>
</organism>
<dbReference type="Pfam" id="PF07732">
    <property type="entry name" value="Cu-oxidase_3"/>
    <property type="match status" value="1"/>
</dbReference>
<dbReference type="PANTHER" id="PTHR11709">
    <property type="entry name" value="MULTI-COPPER OXIDASE"/>
    <property type="match status" value="1"/>
</dbReference>
<dbReference type="InterPro" id="IPR011707">
    <property type="entry name" value="Cu-oxidase-like_N"/>
</dbReference>
<feature type="domain" description="Plastocyanin-like" evidence="6">
    <location>
        <begin position="218"/>
        <end position="347"/>
    </location>
</feature>
<feature type="signal peptide" evidence="5">
    <location>
        <begin position="1"/>
        <end position="23"/>
    </location>
</feature>
<dbReference type="PROSITE" id="PS00079">
    <property type="entry name" value="MULTICOPPER_OXIDASE1"/>
    <property type="match status" value="1"/>
</dbReference>
<gene>
    <name evidence="8" type="ORF">B0T14DRAFT_512628</name>
</gene>
<dbReference type="SUPFAM" id="SSF49503">
    <property type="entry name" value="Cupredoxins"/>
    <property type="match status" value="2"/>
</dbReference>
<evidence type="ECO:0000256" key="2">
    <source>
        <dbReference type="ARBA" id="ARBA00022723"/>
    </source>
</evidence>
<name>A0AA40C6K6_9PEZI</name>
<accession>A0AA40C6K6</accession>
<sequence length="499" mass="55541">MYLHAQSLTRLVVLFFFLVSVNSHVIKHENSPRQAIDTWTTLPTPSPSPVVSCNAQITTSCYGYAATWTVGRITTTITANSYGVPASSATLLAVQTASSQPFVWPPPKVLVSVNQRVRIVLVNAISDPPEQVTLHFHGLLMKGGYGPMDGPEMVTQCGVSNGEFIYDFLAEEAGTYWIHSHDPGQYPKGLRSPLIIQDTTGDNAKLKPHNQNYDYDMAVGLSDWWHDFWGAEEKYKASSRTGKPCNFGVEIVPGAALFNDYVPNITDLKVTQFEVQPSQDPNNPFRTRFRFINMSSFSQFFVKFEQHIVTTVEVDGILINPDGQETEGFTVAAGQRVSVVLESKTEPDPNNGYRILVALDPSLAPENVNDATNCLLPNFSSNLTIFTWGCLTYTGSPTTCLTTDGTGIDMFKYTPGGSPYRQNWFSKKLHVPWKAHTHTQDAFAWNFDERTFEPLDTQPNLKGKLMSVRPGNIHWLKLKDMPVQLDPLDRGYGAMNEAL</sequence>
<evidence type="ECO:0000313" key="8">
    <source>
        <dbReference type="EMBL" id="KAK0627441.1"/>
    </source>
</evidence>
<dbReference type="PANTHER" id="PTHR11709:SF361">
    <property type="entry name" value="IRON TRANSPORT MULTICOPPER OXIDASE FET3"/>
    <property type="match status" value="1"/>
</dbReference>